<accession>A0ABP0HSZ6</accession>
<dbReference type="Proteomes" id="UP001642464">
    <property type="component" value="Unassembled WGS sequence"/>
</dbReference>
<name>A0ABP0HSZ6_9DINO</name>
<evidence type="ECO:0000313" key="2">
    <source>
        <dbReference type="Proteomes" id="UP001642464"/>
    </source>
</evidence>
<evidence type="ECO:0000313" key="1">
    <source>
        <dbReference type="EMBL" id="CAK8993326.1"/>
    </source>
</evidence>
<reference evidence="1 2" key="1">
    <citation type="submission" date="2024-02" db="EMBL/GenBank/DDBJ databases">
        <authorList>
            <person name="Chen Y."/>
            <person name="Shah S."/>
            <person name="Dougan E. K."/>
            <person name="Thang M."/>
            <person name="Chan C."/>
        </authorList>
    </citation>
    <scope>NUCLEOTIDE SEQUENCE [LARGE SCALE GENOMIC DNA]</scope>
</reference>
<gene>
    <name evidence="1" type="ORF">SCF082_LOCUS3459</name>
</gene>
<sequence>MGCASSTPEVALQSPDSFVVEEDAKARMEKVVAEEFSDKNLKKGKVVEANVSMAGCFGRVATRGMWYTLSVPEDDLRKAEAVDVLLAGLSQRAMVPMADFPVRVQALVDRVEAFDPANPQDSPLAAGLATLFQEFAASAGYNGKERMYNLLCALGEFSPGSQMDFLPRDPRSLELLNAVFLAKRPKLPIEYALHHLEDIPSSVSDMNEMFLFSLLPKDLVQGVLADKGFFVDQVDAIFQAGEIMKWALVPMTDSEVHSADEKMRSGLKRELKRRTKVAGTGTVVESEHVSSHDDRQWFRIVSSLCWGHEFSSGNYVEVEGLGLAQKLTNDDSLLFFADVYLDDAFDSLLNDMCQVLQLEDESLRQYAPEPESGRRPRDQRLGLPRTELNARHLVKRPATTGLPEISASLCAHITTHVRMVQDLKVHTLQKAAFVVNASRFNLVLSIVSSEVIVLNVALSQTHVALDFETKSLLLTLFFHAPLPNAVYCNGSTSFELLASST</sequence>
<protein>
    <submittedName>
        <fullName evidence="1">Uncharacterized protein</fullName>
    </submittedName>
</protein>
<proteinExistence type="predicted"/>
<dbReference type="EMBL" id="CAXAMM010001757">
    <property type="protein sequence ID" value="CAK8993326.1"/>
    <property type="molecule type" value="Genomic_DNA"/>
</dbReference>
<organism evidence="1 2">
    <name type="scientific">Durusdinium trenchii</name>
    <dbReference type="NCBI Taxonomy" id="1381693"/>
    <lineage>
        <taxon>Eukaryota</taxon>
        <taxon>Sar</taxon>
        <taxon>Alveolata</taxon>
        <taxon>Dinophyceae</taxon>
        <taxon>Suessiales</taxon>
        <taxon>Symbiodiniaceae</taxon>
        <taxon>Durusdinium</taxon>
    </lineage>
</organism>
<comment type="caution">
    <text evidence="1">The sequence shown here is derived from an EMBL/GenBank/DDBJ whole genome shotgun (WGS) entry which is preliminary data.</text>
</comment>
<keyword evidence="2" id="KW-1185">Reference proteome</keyword>